<accession>A0A9D4UEC9</accession>
<dbReference type="EMBL" id="JABFUD020000018">
    <property type="protein sequence ID" value="KAI5066433.1"/>
    <property type="molecule type" value="Genomic_DNA"/>
</dbReference>
<dbReference type="OrthoDB" id="1984617at2759"/>
<evidence type="ECO:0000313" key="3">
    <source>
        <dbReference type="Proteomes" id="UP000886520"/>
    </source>
</evidence>
<evidence type="ECO:0000313" key="2">
    <source>
        <dbReference type="EMBL" id="KAI5066433.1"/>
    </source>
</evidence>
<dbReference type="AlphaFoldDB" id="A0A9D4UEC9"/>
<reference evidence="2" key="1">
    <citation type="submission" date="2021-01" db="EMBL/GenBank/DDBJ databases">
        <title>Adiantum capillus-veneris genome.</title>
        <authorList>
            <person name="Fang Y."/>
            <person name="Liao Q."/>
        </authorList>
    </citation>
    <scope>NUCLEOTIDE SEQUENCE</scope>
    <source>
        <strain evidence="2">H3</strain>
        <tissue evidence="2">Leaf</tissue>
    </source>
</reference>
<name>A0A9D4UEC9_ADICA</name>
<feature type="compositionally biased region" description="Polar residues" evidence="1">
    <location>
        <begin position="54"/>
        <end position="66"/>
    </location>
</feature>
<organism evidence="2 3">
    <name type="scientific">Adiantum capillus-veneris</name>
    <name type="common">Maidenhair fern</name>
    <dbReference type="NCBI Taxonomy" id="13818"/>
    <lineage>
        <taxon>Eukaryota</taxon>
        <taxon>Viridiplantae</taxon>
        <taxon>Streptophyta</taxon>
        <taxon>Embryophyta</taxon>
        <taxon>Tracheophyta</taxon>
        <taxon>Polypodiopsida</taxon>
        <taxon>Polypodiidae</taxon>
        <taxon>Polypodiales</taxon>
        <taxon>Pteridineae</taxon>
        <taxon>Pteridaceae</taxon>
        <taxon>Vittarioideae</taxon>
        <taxon>Adiantum</taxon>
    </lineage>
</organism>
<sequence length="508" mass="56744">MERPSPSSQEAPSSPAADRHNRHRSLSIAISTPQNQRPAPEAINMRRLSISGSLGNSCDKGASTTPHQRRSAVSKNVDATNTWPIAKDYCKGNIKHSDPVYTVLPNSGPRALRAQDSKGLVSRLSLDRRLLPYAESRRTECHLTTRGTPIANFTEKLERLAAEQAARPRLYSSGPQIATKSGQRRFLTDEGEALLVIDRRVSFQEELNVKLEDQFERLLSAIDGVSKQLQTAFEGLHERVDCLQASLAEEYNSGWKKMKDRLDQVGTPDSGLRKRGARLARSADGLSSLEEATEVAREDIRLLTGMLIVEKDADLMLARDFQDRQAMLLKMMQPYLSKPAFQNLWDMKHGLDHCVASVLFRTSNILARTQSVMGTGSGSKFATEDSDETHFKRFCRKGQKSLEAMADWEEEKWSAQLKKEFLNACKGVWHLQSMVVALMMAHQVEILRPEAGSKYDEATMDTLDSLSGEHFQPIVEFTVFPGFKIEGSVIIKSQVYLQPKYAAVSTGC</sequence>
<evidence type="ECO:0000256" key="1">
    <source>
        <dbReference type="SAM" id="MobiDB-lite"/>
    </source>
</evidence>
<protein>
    <submittedName>
        <fullName evidence="2">Uncharacterized protein</fullName>
    </submittedName>
</protein>
<gene>
    <name evidence="2" type="ORF">GOP47_0019057</name>
</gene>
<feature type="region of interest" description="Disordered" evidence="1">
    <location>
        <begin position="54"/>
        <end position="75"/>
    </location>
</feature>
<dbReference type="InterPro" id="IPR042316">
    <property type="entry name" value="IRKI-like"/>
</dbReference>
<feature type="region of interest" description="Disordered" evidence="1">
    <location>
        <begin position="1"/>
        <end position="22"/>
    </location>
</feature>
<keyword evidence="3" id="KW-1185">Reference proteome</keyword>
<dbReference type="PANTHER" id="PTHR31029:SF4">
    <property type="entry name" value="CYCLIN-DEPENDENT KINASE-LIKE PROTEIN"/>
    <property type="match status" value="1"/>
</dbReference>
<proteinExistence type="predicted"/>
<feature type="compositionally biased region" description="Low complexity" evidence="1">
    <location>
        <begin position="1"/>
        <end position="16"/>
    </location>
</feature>
<dbReference type="PANTHER" id="PTHR31029">
    <property type="entry name" value="CYCLIN-DEPENDENT KINASE-LIKE PROTEIN"/>
    <property type="match status" value="1"/>
</dbReference>
<comment type="caution">
    <text evidence="2">The sequence shown here is derived from an EMBL/GenBank/DDBJ whole genome shotgun (WGS) entry which is preliminary data.</text>
</comment>
<dbReference type="Proteomes" id="UP000886520">
    <property type="component" value="Chromosome 18"/>
</dbReference>